<evidence type="ECO:0000313" key="6">
    <source>
        <dbReference type="Proteomes" id="UP000276133"/>
    </source>
</evidence>
<keyword evidence="6" id="KW-1185">Reference proteome</keyword>
<evidence type="ECO:0000256" key="2">
    <source>
        <dbReference type="ARBA" id="ARBA00023163"/>
    </source>
</evidence>
<evidence type="ECO:0000313" key="5">
    <source>
        <dbReference type="EMBL" id="RNA09572.1"/>
    </source>
</evidence>
<feature type="region of interest" description="Disordered" evidence="3">
    <location>
        <begin position="1"/>
        <end position="49"/>
    </location>
</feature>
<dbReference type="InterPro" id="IPR017855">
    <property type="entry name" value="SMAD-like_dom_sf"/>
</dbReference>
<sequence>MSSGYINPSGNSSGMNQATSSILSSDSQMEGVTSSDENSMMYQDHSQGNQQVNRYSIEHPQDNRLPAIDYVEPAFWCTISYYELNQHVGESFHASQPYVNVDGFVDPSSPSRFCLGVLTNINRTYESEQCRKLIGRGVRLYYIGGEVYAECLSDSPIFVQSPNCNTMNGWHPATVCKLPPGCNLKIFSHHEFANILARTVPEGYNAVFQLTKMCSIRISFVKGWGNDYRRQAITSTPCWIEVRLNGPFQWLDRIWPQMNGPGSLSS</sequence>
<dbReference type="Gene3D" id="2.60.200.10">
    <property type="match status" value="1"/>
</dbReference>
<dbReference type="Proteomes" id="UP000276133">
    <property type="component" value="Unassembled WGS sequence"/>
</dbReference>
<dbReference type="PROSITE" id="PS51076">
    <property type="entry name" value="MH2"/>
    <property type="match status" value="1"/>
</dbReference>
<dbReference type="InterPro" id="IPR001132">
    <property type="entry name" value="SMAD_dom_Dwarfin-type"/>
</dbReference>
<dbReference type="SMART" id="SM00524">
    <property type="entry name" value="DWB"/>
    <property type="match status" value="1"/>
</dbReference>
<dbReference type="PANTHER" id="PTHR13703">
    <property type="entry name" value="SMAD"/>
    <property type="match status" value="1"/>
</dbReference>
<dbReference type="GO" id="GO:0045944">
    <property type="term" value="P:positive regulation of transcription by RNA polymerase II"/>
    <property type="evidence" value="ECO:0007669"/>
    <property type="project" value="TreeGrafter"/>
</dbReference>
<dbReference type="InterPro" id="IPR008984">
    <property type="entry name" value="SMAD_FHA_dom_sf"/>
</dbReference>
<dbReference type="GO" id="GO:0071144">
    <property type="term" value="C:heteromeric SMAD protein complex"/>
    <property type="evidence" value="ECO:0007669"/>
    <property type="project" value="TreeGrafter"/>
</dbReference>
<dbReference type="STRING" id="10195.A0A3M7QEE4"/>
<dbReference type="GO" id="GO:0009653">
    <property type="term" value="P:anatomical structure morphogenesis"/>
    <property type="evidence" value="ECO:0007669"/>
    <property type="project" value="TreeGrafter"/>
</dbReference>
<dbReference type="GO" id="GO:0000978">
    <property type="term" value="F:RNA polymerase II cis-regulatory region sequence-specific DNA binding"/>
    <property type="evidence" value="ECO:0007669"/>
    <property type="project" value="TreeGrafter"/>
</dbReference>
<dbReference type="InterPro" id="IPR013790">
    <property type="entry name" value="Dwarfin"/>
</dbReference>
<feature type="domain" description="MH2" evidence="4">
    <location>
        <begin position="76"/>
        <end position="266"/>
    </location>
</feature>
<dbReference type="AlphaFoldDB" id="A0A3M7QEE4"/>
<organism evidence="5 6">
    <name type="scientific">Brachionus plicatilis</name>
    <name type="common">Marine rotifer</name>
    <name type="synonym">Brachionus muelleri</name>
    <dbReference type="NCBI Taxonomy" id="10195"/>
    <lineage>
        <taxon>Eukaryota</taxon>
        <taxon>Metazoa</taxon>
        <taxon>Spiralia</taxon>
        <taxon>Gnathifera</taxon>
        <taxon>Rotifera</taxon>
        <taxon>Eurotatoria</taxon>
        <taxon>Monogononta</taxon>
        <taxon>Pseudotrocha</taxon>
        <taxon>Ploima</taxon>
        <taxon>Brachionidae</taxon>
        <taxon>Brachionus</taxon>
    </lineage>
</organism>
<proteinExistence type="predicted"/>
<dbReference type="GO" id="GO:0032924">
    <property type="term" value="P:activin receptor signaling pathway"/>
    <property type="evidence" value="ECO:0007669"/>
    <property type="project" value="TreeGrafter"/>
</dbReference>
<gene>
    <name evidence="5" type="ORF">BpHYR1_015217</name>
</gene>
<protein>
    <submittedName>
        <fullName evidence="5">Mothers against decapentaplegic</fullName>
    </submittedName>
</protein>
<dbReference type="GO" id="GO:0030154">
    <property type="term" value="P:cell differentiation"/>
    <property type="evidence" value="ECO:0007669"/>
    <property type="project" value="TreeGrafter"/>
</dbReference>
<evidence type="ECO:0000259" key="4">
    <source>
        <dbReference type="PROSITE" id="PS51076"/>
    </source>
</evidence>
<evidence type="ECO:0000256" key="3">
    <source>
        <dbReference type="SAM" id="MobiDB-lite"/>
    </source>
</evidence>
<keyword evidence="1" id="KW-0805">Transcription regulation</keyword>
<dbReference type="GO" id="GO:0070411">
    <property type="term" value="F:I-SMAD binding"/>
    <property type="evidence" value="ECO:0007669"/>
    <property type="project" value="TreeGrafter"/>
</dbReference>
<reference evidence="5 6" key="1">
    <citation type="journal article" date="2018" name="Sci. Rep.">
        <title>Genomic signatures of local adaptation to the degree of environmental predictability in rotifers.</title>
        <authorList>
            <person name="Franch-Gras L."/>
            <person name="Hahn C."/>
            <person name="Garcia-Roger E.M."/>
            <person name="Carmona M.J."/>
            <person name="Serra M."/>
            <person name="Gomez A."/>
        </authorList>
    </citation>
    <scope>NUCLEOTIDE SEQUENCE [LARGE SCALE GENOMIC DNA]</scope>
    <source>
        <strain evidence="5">HYR1</strain>
    </source>
</reference>
<dbReference type="OrthoDB" id="5794312at2759"/>
<dbReference type="Pfam" id="PF03166">
    <property type="entry name" value="MH2"/>
    <property type="match status" value="1"/>
</dbReference>
<dbReference type="EMBL" id="REGN01006438">
    <property type="protein sequence ID" value="RNA09572.1"/>
    <property type="molecule type" value="Genomic_DNA"/>
</dbReference>
<accession>A0A3M7QEE4</accession>
<name>A0A3M7QEE4_BRAPC</name>
<dbReference type="GO" id="GO:0060395">
    <property type="term" value="P:SMAD protein signal transduction"/>
    <property type="evidence" value="ECO:0007669"/>
    <property type="project" value="TreeGrafter"/>
</dbReference>
<dbReference type="GO" id="GO:0000981">
    <property type="term" value="F:DNA-binding transcription factor activity, RNA polymerase II-specific"/>
    <property type="evidence" value="ECO:0007669"/>
    <property type="project" value="TreeGrafter"/>
</dbReference>
<evidence type="ECO:0000256" key="1">
    <source>
        <dbReference type="ARBA" id="ARBA00023015"/>
    </source>
</evidence>
<keyword evidence="2" id="KW-0804">Transcription</keyword>
<comment type="caution">
    <text evidence="5">The sequence shown here is derived from an EMBL/GenBank/DDBJ whole genome shotgun (WGS) entry which is preliminary data.</text>
</comment>
<dbReference type="SUPFAM" id="SSF49879">
    <property type="entry name" value="SMAD/FHA domain"/>
    <property type="match status" value="1"/>
</dbReference>
<dbReference type="PANTHER" id="PTHR13703:SF25">
    <property type="entry name" value="MOTHERS AGAINST DECAPENTAPLEGIC HOMOLOG"/>
    <property type="match status" value="1"/>
</dbReference>